<dbReference type="AlphaFoldDB" id="A0A6G3XW49"/>
<evidence type="ECO:0000259" key="3">
    <source>
        <dbReference type="Pfam" id="PF16874"/>
    </source>
</evidence>
<protein>
    <submittedName>
        <fullName evidence="4">Alpha-galactosidase</fullName>
    </submittedName>
</protein>
<keyword evidence="1" id="KW-0378">Hydrolase</keyword>
<dbReference type="GO" id="GO:0016798">
    <property type="term" value="F:hydrolase activity, acting on glycosyl bonds"/>
    <property type="evidence" value="ECO:0007669"/>
    <property type="project" value="UniProtKB-KW"/>
</dbReference>
<dbReference type="Gene3D" id="2.60.40.1180">
    <property type="entry name" value="Golgi alpha-mannosidase II"/>
    <property type="match status" value="1"/>
</dbReference>
<dbReference type="InterPro" id="IPR013780">
    <property type="entry name" value="Glyco_hydro_b"/>
</dbReference>
<keyword evidence="2" id="KW-0326">Glycosidase</keyword>
<reference evidence="4" key="1">
    <citation type="submission" date="2020-01" db="EMBL/GenBank/DDBJ databases">
        <title>Insect and environment-associated Actinomycetes.</title>
        <authorList>
            <person name="Currrie C."/>
            <person name="Chevrette M."/>
            <person name="Carlson C."/>
            <person name="Stubbendieck R."/>
            <person name="Wendt-Pienkowski E."/>
        </authorList>
    </citation>
    <scope>NUCLEOTIDE SEQUENCE</scope>
    <source>
        <strain evidence="4">SID7499</strain>
    </source>
</reference>
<evidence type="ECO:0000256" key="1">
    <source>
        <dbReference type="ARBA" id="ARBA00022801"/>
    </source>
</evidence>
<feature type="domain" description="Glycosyl hydrolase family 36 C-terminal" evidence="3">
    <location>
        <begin position="108"/>
        <end position="179"/>
    </location>
</feature>
<evidence type="ECO:0000256" key="2">
    <source>
        <dbReference type="ARBA" id="ARBA00023295"/>
    </source>
</evidence>
<organism evidence="4">
    <name type="scientific">Streptomyces sp. SID7499</name>
    <dbReference type="NCBI Taxonomy" id="2706086"/>
    <lineage>
        <taxon>Bacteria</taxon>
        <taxon>Bacillati</taxon>
        <taxon>Actinomycetota</taxon>
        <taxon>Actinomycetes</taxon>
        <taxon>Kitasatosporales</taxon>
        <taxon>Streptomycetaceae</taxon>
        <taxon>Streptomyces</taxon>
    </lineage>
</organism>
<gene>
    <name evidence="4" type="ORF">G3M58_87045</name>
</gene>
<feature type="non-terminal residue" evidence="4">
    <location>
        <position position="1"/>
    </location>
</feature>
<proteinExistence type="predicted"/>
<dbReference type="InterPro" id="IPR017853">
    <property type="entry name" value="GH"/>
</dbReference>
<name>A0A6G3XW49_9ACTN</name>
<dbReference type="Pfam" id="PF02065">
    <property type="entry name" value="Melibiase"/>
    <property type="match status" value="1"/>
</dbReference>
<dbReference type="EMBL" id="JAAGMN010009319">
    <property type="protein sequence ID" value="NEE21812.1"/>
    <property type="molecule type" value="Genomic_DNA"/>
</dbReference>
<accession>A0A6G3XW49</accession>
<sequence length="184" mass="20651">VLSRADQIWASDNTDAADRVAIQHGHGQLLPARTMGAWVTDSPNGHTARATSIRYRFHVSMAGALGIGGDLRNWSEEDLGWARMLVGQYKRIRPVVHGGVQYRLDHDAVQYLTRDEVVVFRFQPSALTRTTARTRLKDLDPDARYRDEDTGAVHEGAVLLSHGLPPLLPFDRTSDLVHLRRLPR</sequence>
<dbReference type="Pfam" id="PF16874">
    <property type="entry name" value="Glyco_hydro_36C"/>
    <property type="match status" value="1"/>
</dbReference>
<dbReference type="SUPFAM" id="SSF51445">
    <property type="entry name" value="(Trans)glycosidases"/>
    <property type="match status" value="1"/>
</dbReference>
<dbReference type="InterPro" id="IPR031705">
    <property type="entry name" value="Glyco_hydro_36_C"/>
</dbReference>
<evidence type="ECO:0000313" key="4">
    <source>
        <dbReference type="EMBL" id="NEE21812.1"/>
    </source>
</evidence>
<dbReference type="Gene3D" id="3.20.20.70">
    <property type="entry name" value="Aldolase class I"/>
    <property type="match status" value="1"/>
</dbReference>
<comment type="caution">
    <text evidence="4">The sequence shown here is derived from an EMBL/GenBank/DDBJ whole genome shotgun (WGS) entry which is preliminary data.</text>
</comment>
<dbReference type="InterPro" id="IPR013785">
    <property type="entry name" value="Aldolase_TIM"/>
</dbReference>